<dbReference type="RefSeq" id="XP_009018473.1">
    <property type="nucleotide sequence ID" value="XM_009020225.1"/>
</dbReference>
<dbReference type="InterPro" id="IPR029063">
    <property type="entry name" value="SAM-dependent_MTases_sf"/>
</dbReference>
<accession>T1F717</accession>
<dbReference type="AlphaFoldDB" id="T1F717"/>
<dbReference type="InterPro" id="IPR053202">
    <property type="entry name" value="EGF_Rcpt_Signaling_Reg"/>
</dbReference>
<dbReference type="eggNOG" id="ENOG502RZ16">
    <property type="taxonomic scope" value="Eukaryota"/>
</dbReference>
<dbReference type="KEGG" id="hro:HELRODRAFT_173611"/>
<feature type="domain" description="Methyltransferase FkbM" evidence="1">
    <location>
        <begin position="91"/>
        <end position="240"/>
    </location>
</feature>
<sequence>MSKSSQSSKHLSEVPHILGFPSLPEEIKNKFYELCDHKADSKNPDLIEFLKKIIIPPSRHKVSKHIYFVKTPQAEEIDNILKKRNGFFVEAGALDGECASNTLYLEIEKGWTGLLVEPDPYYFTQIIGKNRNSWAINACLSPFNYASKLYFRGSNNQIGRVQLNKTDENLFEVPCFPLQSLLLAIGVKNVDFFSLDVEGDEVPILKSLPFNEIDIKTLAVEYRHGKPQEYLDVMAKKGYNMTKQLKATINEHLIYVDDYIFVKQ</sequence>
<dbReference type="SUPFAM" id="SSF53335">
    <property type="entry name" value="S-adenosyl-L-methionine-dependent methyltransferases"/>
    <property type="match status" value="1"/>
</dbReference>
<dbReference type="PANTHER" id="PTHR34009">
    <property type="entry name" value="PROTEIN STAR"/>
    <property type="match status" value="1"/>
</dbReference>
<dbReference type="CTD" id="20204616"/>
<dbReference type="EMBL" id="AMQM01004615">
    <property type="status" value="NOT_ANNOTATED_CDS"/>
    <property type="molecule type" value="Genomic_DNA"/>
</dbReference>
<proteinExistence type="predicted"/>
<dbReference type="GO" id="GO:0031902">
    <property type="term" value="C:late endosome membrane"/>
    <property type="evidence" value="ECO:0000318"/>
    <property type="project" value="GO_Central"/>
</dbReference>
<dbReference type="PANTHER" id="PTHR34009:SF2">
    <property type="entry name" value="PROTEIN STAR"/>
    <property type="match status" value="1"/>
</dbReference>
<dbReference type="InParanoid" id="T1F717"/>
<dbReference type="OrthoDB" id="6352234at2759"/>
<dbReference type="Pfam" id="PF05050">
    <property type="entry name" value="Methyltransf_21"/>
    <property type="match status" value="1"/>
</dbReference>
<gene>
    <name evidence="3" type="primary">20204616</name>
    <name evidence="2" type="ORF">HELRODRAFT_173611</name>
</gene>
<dbReference type="InterPro" id="IPR006342">
    <property type="entry name" value="FkbM_mtfrase"/>
</dbReference>
<dbReference type="Gene3D" id="3.40.50.150">
    <property type="entry name" value="Vaccinia Virus protein VP39"/>
    <property type="match status" value="1"/>
</dbReference>
<dbReference type="GO" id="GO:0005794">
    <property type="term" value="C:Golgi apparatus"/>
    <property type="evidence" value="ECO:0000318"/>
    <property type="project" value="GO_Central"/>
</dbReference>
<dbReference type="GO" id="GO:0005886">
    <property type="term" value="C:plasma membrane"/>
    <property type="evidence" value="ECO:0000318"/>
    <property type="project" value="GO_Central"/>
</dbReference>
<evidence type="ECO:0000313" key="2">
    <source>
        <dbReference type="EMBL" id="ESO03325.1"/>
    </source>
</evidence>
<organism evidence="3 4">
    <name type="scientific">Helobdella robusta</name>
    <name type="common">Californian leech</name>
    <dbReference type="NCBI Taxonomy" id="6412"/>
    <lineage>
        <taxon>Eukaryota</taxon>
        <taxon>Metazoa</taxon>
        <taxon>Spiralia</taxon>
        <taxon>Lophotrochozoa</taxon>
        <taxon>Annelida</taxon>
        <taxon>Clitellata</taxon>
        <taxon>Hirudinea</taxon>
        <taxon>Rhynchobdellida</taxon>
        <taxon>Glossiphoniidae</taxon>
        <taxon>Helobdella</taxon>
    </lineage>
</organism>
<reference evidence="2 4" key="2">
    <citation type="journal article" date="2013" name="Nature">
        <title>Insights into bilaterian evolution from three spiralian genomes.</title>
        <authorList>
            <person name="Simakov O."/>
            <person name="Marletaz F."/>
            <person name="Cho S.J."/>
            <person name="Edsinger-Gonzales E."/>
            <person name="Havlak P."/>
            <person name="Hellsten U."/>
            <person name="Kuo D.H."/>
            <person name="Larsson T."/>
            <person name="Lv J."/>
            <person name="Arendt D."/>
            <person name="Savage R."/>
            <person name="Osoegawa K."/>
            <person name="de Jong P."/>
            <person name="Grimwood J."/>
            <person name="Chapman J.A."/>
            <person name="Shapiro H."/>
            <person name="Aerts A."/>
            <person name="Otillar R.P."/>
            <person name="Terry A.Y."/>
            <person name="Boore J.L."/>
            <person name="Grigoriev I.V."/>
            <person name="Lindberg D.R."/>
            <person name="Seaver E.C."/>
            <person name="Weisblat D.A."/>
            <person name="Putnam N.H."/>
            <person name="Rokhsar D.S."/>
        </authorList>
    </citation>
    <scope>NUCLEOTIDE SEQUENCE</scope>
</reference>
<evidence type="ECO:0000313" key="4">
    <source>
        <dbReference type="Proteomes" id="UP000015101"/>
    </source>
</evidence>
<dbReference type="GO" id="GO:0006888">
    <property type="term" value="P:endoplasmic reticulum to Golgi vesicle-mediated transport"/>
    <property type="evidence" value="ECO:0000318"/>
    <property type="project" value="GO_Central"/>
</dbReference>
<protein>
    <recommendedName>
        <fullName evidence="1">Methyltransferase FkbM domain-containing protein</fullName>
    </recommendedName>
</protein>
<dbReference type="Proteomes" id="UP000015101">
    <property type="component" value="Unassembled WGS sequence"/>
</dbReference>
<keyword evidence="4" id="KW-1185">Reference proteome</keyword>
<dbReference type="GO" id="GO:0016197">
    <property type="term" value="P:endosomal transport"/>
    <property type="evidence" value="ECO:0000318"/>
    <property type="project" value="GO_Central"/>
</dbReference>
<dbReference type="EnsemblMetazoa" id="HelroT173611">
    <property type="protein sequence ID" value="HelroP173611"/>
    <property type="gene ID" value="HelroG173611"/>
</dbReference>
<reference evidence="3" key="3">
    <citation type="submission" date="2015-06" db="UniProtKB">
        <authorList>
            <consortium name="EnsemblMetazoa"/>
        </authorList>
    </citation>
    <scope>IDENTIFICATION</scope>
</reference>
<dbReference type="EMBL" id="KB096633">
    <property type="protein sequence ID" value="ESO03325.1"/>
    <property type="molecule type" value="Genomic_DNA"/>
</dbReference>
<evidence type="ECO:0000313" key="3">
    <source>
        <dbReference type="EnsemblMetazoa" id="HelroP173611"/>
    </source>
</evidence>
<name>T1F717_HELRO</name>
<reference evidence="4" key="1">
    <citation type="submission" date="2012-12" db="EMBL/GenBank/DDBJ databases">
        <authorList>
            <person name="Hellsten U."/>
            <person name="Grimwood J."/>
            <person name="Chapman J.A."/>
            <person name="Shapiro H."/>
            <person name="Aerts A."/>
            <person name="Otillar R.P."/>
            <person name="Terry A.Y."/>
            <person name="Boore J.L."/>
            <person name="Simakov O."/>
            <person name="Marletaz F."/>
            <person name="Cho S.-J."/>
            <person name="Edsinger-Gonzales E."/>
            <person name="Havlak P."/>
            <person name="Kuo D.-H."/>
            <person name="Larsson T."/>
            <person name="Lv J."/>
            <person name="Arendt D."/>
            <person name="Savage R."/>
            <person name="Osoegawa K."/>
            <person name="de Jong P."/>
            <person name="Lindberg D.R."/>
            <person name="Seaver E.C."/>
            <person name="Weisblat D.A."/>
            <person name="Putnam N.H."/>
            <person name="Grigoriev I.V."/>
            <person name="Rokhsar D.S."/>
        </authorList>
    </citation>
    <scope>NUCLEOTIDE SEQUENCE</scope>
</reference>
<evidence type="ECO:0000259" key="1">
    <source>
        <dbReference type="Pfam" id="PF05050"/>
    </source>
</evidence>
<dbReference type="GeneID" id="20204616"/>
<dbReference type="OMA" id="SWAINAC"/>
<dbReference type="HOGENOM" id="CLU_062907_0_0_1"/>
<dbReference type="GO" id="GO:0005789">
    <property type="term" value="C:endoplasmic reticulum membrane"/>
    <property type="evidence" value="ECO:0000318"/>
    <property type="project" value="GO_Central"/>
</dbReference>